<comment type="subcellular location">
    <subcellularLocation>
        <location evidence="7">Cell membrane</location>
        <topology evidence="7">Single-pass membrane protein</topology>
    </subcellularLocation>
</comment>
<dbReference type="RefSeq" id="WP_145226594.1">
    <property type="nucleotide sequence ID" value="NZ_VIVQ01000001.1"/>
</dbReference>
<dbReference type="Pfam" id="PF02618">
    <property type="entry name" value="YceG"/>
    <property type="match status" value="1"/>
</dbReference>
<dbReference type="PANTHER" id="PTHR30518">
    <property type="entry name" value="ENDOLYTIC MUREIN TRANSGLYCOSYLASE"/>
    <property type="match status" value="1"/>
</dbReference>
<dbReference type="OrthoDB" id="9814591at2"/>
<evidence type="ECO:0000313" key="10">
    <source>
        <dbReference type="Proteomes" id="UP000318297"/>
    </source>
</evidence>
<dbReference type="Gene3D" id="3.30.1490.480">
    <property type="entry name" value="Endolytic murein transglycosylase"/>
    <property type="match status" value="1"/>
</dbReference>
<dbReference type="HAMAP" id="MF_02065">
    <property type="entry name" value="MltG"/>
    <property type="match status" value="1"/>
</dbReference>
<name>A0A561EA65_9MICO</name>
<evidence type="ECO:0000256" key="5">
    <source>
        <dbReference type="ARBA" id="ARBA00023239"/>
    </source>
</evidence>
<feature type="compositionally biased region" description="Low complexity" evidence="8">
    <location>
        <begin position="79"/>
        <end position="91"/>
    </location>
</feature>
<dbReference type="GO" id="GO:0009252">
    <property type="term" value="P:peptidoglycan biosynthetic process"/>
    <property type="evidence" value="ECO:0007669"/>
    <property type="project" value="UniProtKB-UniRule"/>
</dbReference>
<keyword evidence="10" id="KW-1185">Reference proteome</keyword>
<dbReference type="CDD" id="cd08010">
    <property type="entry name" value="MltG_like"/>
    <property type="match status" value="1"/>
</dbReference>
<evidence type="ECO:0000256" key="2">
    <source>
        <dbReference type="ARBA" id="ARBA00022692"/>
    </source>
</evidence>
<organism evidence="9 10">
    <name type="scientific">Rudaeicoccus suwonensis</name>
    <dbReference type="NCBI Taxonomy" id="657409"/>
    <lineage>
        <taxon>Bacteria</taxon>
        <taxon>Bacillati</taxon>
        <taxon>Actinomycetota</taxon>
        <taxon>Actinomycetes</taxon>
        <taxon>Micrococcales</taxon>
        <taxon>Dermacoccaceae</taxon>
        <taxon>Rudaeicoccus</taxon>
    </lineage>
</organism>
<keyword evidence="3 7" id="KW-1133">Transmembrane helix</keyword>
<comment type="caution">
    <text evidence="9">The sequence shown here is derived from an EMBL/GenBank/DDBJ whole genome shotgun (WGS) entry which is preliminary data.</text>
</comment>
<feature type="compositionally biased region" description="Basic and acidic residues" evidence="8">
    <location>
        <begin position="19"/>
        <end position="29"/>
    </location>
</feature>
<evidence type="ECO:0000256" key="1">
    <source>
        <dbReference type="ARBA" id="ARBA00022475"/>
    </source>
</evidence>
<keyword evidence="4 7" id="KW-0472">Membrane</keyword>
<keyword evidence="5 7" id="KW-0456">Lyase</keyword>
<comment type="catalytic activity">
    <reaction evidence="7">
        <text>a peptidoglycan chain = a peptidoglycan chain with N-acetyl-1,6-anhydromuramyl-[peptide] at the reducing end + a peptidoglycan chain with N-acetylglucosamine at the non-reducing end.</text>
        <dbReference type="EC" id="4.2.2.29"/>
    </reaction>
</comment>
<dbReference type="EMBL" id="VIVQ01000001">
    <property type="protein sequence ID" value="TWE12518.1"/>
    <property type="molecule type" value="Genomic_DNA"/>
</dbReference>
<dbReference type="GO" id="GO:0071555">
    <property type="term" value="P:cell wall organization"/>
    <property type="evidence" value="ECO:0007669"/>
    <property type="project" value="UniProtKB-KW"/>
</dbReference>
<dbReference type="Proteomes" id="UP000318297">
    <property type="component" value="Unassembled WGS sequence"/>
</dbReference>
<proteinExistence type="inferred from homology"/>
<dbReference type="GO" id="GO:0005886">
    <property type="term" value="C:plasma membrane"/>
    <property type="evidence" value="ECO:0007669"/>
    <property type="project" value="UniProtKB-SubCell"/>
</dbReference>
<keyword evidence="1 7" id="KW-1003">Cell membrane</keyword>
<comment type="function">
    <text evidence="7">Functions as a peptidoglycan terminase that cleaves nascent peptidoglycan strands endolytically to terminate their elongation.</text>
</comment>
<evidence type="ECO:0000256" key="4">
    <source>
        <dbReference type="ARBA" id="ARBA00023136"/>
    </source>
</evidence>
<evidence type="ECO:0000256" key="8">
    <source>
        <dbReference type="SAM" id="MobiDB-lite"/>
    </source>
</evidence>
<feature type="site" description="Important for catalytic activity" evidence="7">
    <location>
        <position position="416"/>
    </location>
</feature>
<keyword evidence="2 7" id="KW-0812">Transmembrane</keyword>
<accession>A0A561EA65</accession>
<gene>
    <name evidence="7" type="primary">mltG</name>
    <name evidence="9" type="ORF">BKA23_1330</name>
</gene>
<sequence>MNTPPPAGNGAEDGNEPLMTRRERRERAARLAASSSDAPFDQEQQSASPPPATQPVTEQPVSDQTAAERTRTSPYRSRPVTAPVPVTAPTTRSEQRRTTPYPTVAPPVLAEQRVTVPAAASVRAARAEPDTSEDETTYIPTRRSLREEQAPTGRRGEDDVVYGGVADLVPDHTDHEDDHPMDAAGYDEDPHARRRAGRSCLFLVLALALVLGGLGFAVTKVGLPHFGSSSSSGGDYTGNGTGSVNFTVNQGDSGAQIAANLVAAGVVKSASTFLSVADGNQQFTSIQPGTYKLREHMSSQAALNLMLNPASFVSTGTTIPEGLWDNEIFALLSKSTGVPLANYQKVTAASLGLPAAAKGDMEGFLFPSTYNFPTGATAQEQLQTMVNQGKAEYAALGIPASQLRQVITVASLVQAESKLGSDGPKVARVIYNRVAQGMPLQFDSTIHFAEQKRGTVTTTNQERASTSPYNTYLVKGLPPGPIDNPGVAAINAALHPAAGSWLYFVTVNLATGETLFADTYPEQQQNENQFHAWCQANPGKC</sequence>
<reference evidence="9 10" key="1">
    <citation type="submission" date="2019-06" db="EMBL/GenBank/DDBJ databases">
        <title>Sequencing the genomes of 1000 actinobacteria strains.</title>
        <authorList>
            <person name="Klenk H.-P."/>
        </authorList>
    </citation>
    <scope>NUCLEOTIDE SEQUENCE [LARGE SCALE GENOMIC DNA]</scope>
    <source>
        <strain evidence="9 10">DSM 19560</strain>
    </source>
</reference>
<protein>
    <recommendedName>
        <fullName evidence="7">Endolytic murein transglycosylase</fullName>
        <ecNumber evidence="7">4.2.2.29</ecNumber>
    </recommendedName>
    <alternativeName>
        <fullName evidence="7">Peptidoglycan lytic transglycosylase</fullName>
    </alternativeName>
    <alternativeName>
        <fullName evidence="7">Peptidoglycan polymerization terminase</fullName>
    </alternativeName>
</protein>
<feature type="region of interest" description="Disordered" evidence="8">
    <location>
        <begin position="1"/>
        <end position="103"/>
    </location>
</feature>
<comment type="similarity">
    <text evidence="7">Belongs to the transglycosylase MltG family.</text>
</comment>
<feature type="compositionally biased region" description="Polar residues" evidence="8">
    <location>
        <begin position="56"/>
        <end position="65"/>
    </location>
</feature>
<evidence type="ECO:0000256" key="3">
    <source>
        <dbReference type="ARBA" id="ARBA00022989"/>
    </source>
</evidence>
<keyword evidence="6 7" id="KW-0961">Cell wall biogenesis/degradation</keyword>
<dbReference type="AlphaFoldDB" id="A0A561EA65"/>
<dbReference type="PANTHER" id="PTHR30518:SF2">
    <property type="entry name" value="ENDOLYTIC MUREIN TRANSGLYCOSYLASE"/>
    <property type="match status" value="1"/>
</dbReference>
<dbReference type="EC" id="4.2.2.29" evidence="7"/>
<evidence type="ECO:0000256" key="7">
    <source>
        <dbReference type="HAMAP-Rule" id="MF_02065"/>
    </source>
</evidence>
<feature type="transmembrane region" description="Helical" evidence="7">
    <location>
        <begin position="200"/>
        <end position="218"/>
    </location>
</feature>
<dbReference type="GO" id="GO:0008932">
    <property type="term" value="F:lytic endotransglycosylase activity"/>
    <property type="evidence" value="ECO:0007669"/>
    <property type="project" value="UniProtKB-UniRule"/>
</dbReference>
<evidence type="ECO:0000313" key="9">
    <source>
        <dbReference type="EMBL" id="TWE12518.1"/>
    </source>
</evidence>
<evidence type="ECO:0000256" key="6">
    <source>
        <dbReference type="ARBA" id="ARBA00023316"/>
    </source>
</evidence>
<dbReference type="NCBIfam" id="TIGR00247">
    <property type="entry name" value="endolytic transglycosylase MltG"/>
    <property type="match status" value="1"/>
</dbReference>
<dbReference type="InterPro" id="IPR003770">
    <property type="entry name" value="MLTG-like"/>
</dbReference>